<dbReference type="RefSeq" id="WP_102066001.1">
    <property type="nucleotide sequence ID" value="NZ_PKQE01000002.1"/>
</dbReference>
<dbReference type="AlphaFoldDB" id="A0A2N4TTC7"/>
<evidence type="ECO:0000313" key="3">
    <source>
        <dbReference type="Proteomes" id="UP000234456"/>
    </source>
</evidence>
<sequence>MNRPLIAASASLAARIRCVFVVVPLCLAACQTPYQPDLGYGGFSEQQVGPRTWEVRFRGNDTTTTSTVYNGLVLRCAQIAVAHGYRYFVLEGNADASEFHPFYTPDKVYVGRHGRVVGYEPGQDLSTVAPGQIYRITLTNTLTKRKPMGDARAILAAHPELAGGQARIDY</sequence>
<feature type="chain" id="PRO_5014891491" description="Lipoprotein" evidence="1">
    <location>
        <begin position="29"/>
        <end position="170"/>
    </location>
</feature>
<organism evidence="2 3">
    <name type="scientific">Ralstonia pickettii</name>
    <name type="common">Burkholderia pickettii</name>
    <dbReference type="NCBI Taxonomy" id="329"/>
    <lineage>
        <taxon>Bacteria</taxon>
        <taxon>Pseudomonadati</taxon>
        <taxon>Pseudomonadota</taxon>
        <taxon>Betaproteobacteria</taxon>
        <taxon>Burkholderiales</taxon>
        <taxon>Burkholderiaceae</taxon>
        <taxon>Ralstonia</taxon>
    </lineage>
</organism>
<evidence type="ECO:0000313" key="2">
    <source>
        <dbReference type="EMBL" id="PLC42978.1"/>
    </source>
</evidence>
<name>A0A2N4TTC7_RALPI</name>
<dbReference type="NCBIfam" id="NF047637">
    <property type="entry name" value="lipo_CC0125"/>
    <property type="match status" value="1"/>
</dbReference>
<feature type="signal peptide" evidence="1">
    <location>
        <begin position="1"/>
        <end position="28"/>
    </location>
</feature>
<comment type="caution">
    <text evidence="2">The sequence shown here is derived from an EMBL/GenBank/DDBJ whole genome shotgun (WGS) entry which is preliminary data.</text>
</comment>
<protein>
    <recommendedName>
        <fullName evidence="4">Lipoprotein</fullName>
    </recommendedName>
</protein>
<dbReference type="Proteomes" id="UP000234456">
    <property type="component" value="Unassembled WGS sequence"/>
</dbReference>
<reference evidence="2 3" key="1">
    <citation type="submission" date="2017-12" db="EMBL/GenBank/DDBJ databases">
        <title>Draft genome sequence of Ralstonia pickettii 52.</title>
        <authorList>
            <person name="Zheng B."/>
        </authorList>
    </citation>
    <scope>NUCLEOTIDE SEQUENCE [LARGE SCALE GENOMIC DNA]</scope>
    <source>
        <strain evidence="2 3">52</strain>
    </source>
</reference>
<evidence type="ECO:0000256" key="1">
    <source>
        <dbReference type="SAM" id="SignalP"/>
    </source>
</evidence>
<gene>
    <name evidence="2" type="ORF">C0Q88_13770</name>
</gene>
<accession>A0A2N4TTC7</accession>
<keyword evidence="1" id="KW-0732">Signal</keyword>
<dbReference type="OrthoDB" id="7172943at2"/>
<dbReference type="EMBL" id="PKQE01000002">
    <property type="protein sequence ID" value="PLC42978.1"/>
    <property type="molecule type" value="Genomic_DNA"/>
</dbReference>
<proteinExistence type="predicted"/>
<evidence type="ECO:0008006" key="4">
    <source>
        <dbReference type="Google" id="ProtNLM"/>
    </source>
</evidence>